<dbReference type="EMBL" id="HACG01042079">
    <property type="protein sequence ID" value="CEK88944.1"/>
    <property type="molecule type" value="Transcribed_RNA"/>
</dbReference>
<dbReference type="AlphaFoldDB" id="A0A0B7B6K9"/>
<feature type="non-terminal residue" evidence="1">
    <location>
        <position position="1"/>
    </location>
</feature>
<organism evidence="1">
    <name type="scientific">Arion vulgaris</name>
    <dbReference type="NCBI Taxonomy" id="1028688"/>
    <lineage>
        <taxon>Eukaryota</taxon>
        <taxon>Metazoa</taxon>
        <taxon>Spiralia</taxon>
        <taxon>Lophotrochozoa</taxon>
        <taxon>Mollusca</taxon>
        <taxon>Gastropoda</taxon>
        <taxon>Heterobranchia</taxon>
        <taxon>Euthyneura</taxon>
        <taxon>Panpulmonata</taxon>
        <taxon>Eupulmonata</taxon>
        <taxon>Stylommatophora</taxon>
        <taxon>Helicina</taxon>
        <taxon>Arionoidea</taxon>
        <taxon>Arionidae</taxon>
        <taxon>Arion</taxon>
    </lineage>
</organism>
<gene>
    <name evidence="1" type="primary">ORF168010</name>
</gene>
<name>A0A0B7B6K9_9EUPU</name>
<sequence>QTPHKIPSIKRPNRKQHTRLNHHIHRMKPVHVRLTQTSERTSCSLAHHTYTNKMKHGVTNEACRANYEKPTKKFNM</sequence>
<accession>A0A0B7B6K9</accession>
<proteinExistence type="predicted"/>
<protein>
    <submittedName>
        <fullName evidence="1">Uncharacterized protein</fullName>
    </submittedName>
</protein>
<reference evidence="1" key="1">
    <citation type="submission" date="2014-12" db="EMBL/GenBank/DDBJ databases">
        <title>Insight into the proteome of Arion vulgaris.</title>
        <authorList>
            <person name="Aradska J."/>
            <person name="Bulat T."/>
            <person name="Smidak R."/>
            <person name="Sarate P."/>
            <person name="Gangsoo J."/>
            <person name="Sialana F."/>
            <person name="Bilban M."/>
            <person name="Lubec G."/>
        </authorList>
    </citation>
    <scope>NUCLEOTIDE SEQUENCE</scope>
    <source>
        <tissue evidence="1">Skin</tissue>
    </source>
</reference>
<evidence type="ECO:0000313" key="1">
    <source>
        <dbReference type="EMBL" id="CEK88944.1"/>
    </source>
</evidence>